<dbReference type="Pfam" id="PF02458">
    <property type="entry name" value="Transferase"/>
    <property type="match status" value="1"/>
</dbReference>
<dbReference type="PANTHER" id="PTHR31642">
    <property type="entry name" value="TRICHOTHECENE 3-O-ACETYLTRANSFERASE"/>
    <property type="match status" value="1"/>
</dbReference>
<comment type="similarity">
    <text evidence="1">Belongs to the plant acyltransferase family.</text>
</comment>
<name>A0AAW2RBS1_9LAMI</name>
<protein>
    <submittedName>
        <fullName evidence="2">Rosmarinate synthase</fullName>
    </submittedName>
</protein>
<dbReference type="Gene3D" id="3.30.559.10">
    <property type="entry name" value="Chloramphenicol acetyltransferase-like domain"/>
    <property type="match status" value="1"/>
</dbReference>
<dbReference type="PANTHER" id="PTHR31642:SF324">
    <property type="entry name" value="SPERMIDINE HYDROXYCINNAMOYL TRANSFERASE"/>
    <property type="match status" value="1"/>
</dbReference>
<proteinExistence type="inferred from homology"/>
<reference evidence="2" key="1">
    <citation type="submission" date="2020-06" db="EMBL/GenBank/DDBJ databases">
        <authorList>
            <person name="Li T."/>
            <person name="Hu X."/>
            <person name="Zhang T."/>
            <person name="Song X."/>
            <person name="Zhang H."/>
            <person name="Dai N."/>
            <person name="Sheng W."/>
            <person name="Hou X."/>
            <person name="Wei L."/>
        </authorList>
    </citation>
    <scope>NUCLEOTIDE SEQUENCE</scope>
    <source>
        <strain evidence="2">KEN8</strain>
        <tissue evidence="2">Leaf</tissue>
    </source>
</reference>
<dbReference type="InterPro" id="IPR023213">
    <property type="entry name" value="CAT-like_dom_sf"/>
</dbReference>
<accession>A0AAW2RBS1</accession>
<reference evidence="2" key="2">
    <citation type="journal article" date="2024" name="Plant">
        <title>Genomic evolution and insights into agronomic trait innovations of Sesamum species.</title>
        <authorList>
            <person name="Miao H."/>
            <person name="Wang L."/>
            <person name="Qu L."/>
            <person name="Liu H."/>
            <person name="Sun Y."/>
            <person name="Le M."/>
            <person name="Wang Q."/>
            <person name="Wei S."/>
            <person name="Zheng Y."/>
            <person name="Lin W."/>
            <person name="Duan Y."/>
            <person name="Cao H."/>
            <person name="Xiong S."/>
            <person name="Wang X."/>
            <person name="Wei L."/>
            <person name="Li C."/>
            <person name="Ma Q."/>
            <person name="Ju M."/>
            <person name="Zhao R."/>
            <person name="Li G."/>
            <person name="Mu C."/>
            <person name="Tian Q."/>
            <person name="Mei H."/>
            <person name="Zhang T."/>
            <person name="Gao T."/>
            <person name="Zhang H."/>
        </authorList>
    </citation>
    <scope>NUCLEOTIDE SEQUENCE</scope>
    <source>
        <strain evidence="2">KEN8</strain>
    </source>
</reference>
<dbReference type="AlphaFoldDB" id="A0AAW2RBS1"/>
<dbReference type="GO" id="GO:0016747">
    <property type="term" value="F:acyltransferase activity, transferring groups other than amino-acyl groups"/>
    <property type="evidence" value="ECO:0007669"/>
    <property type="project" value="TreeGrafter"/>
</dbReference>
<organism evidence="2">
    <name type="scientific">Sesamum calycinum</name>
    <dbReference type="NCBI Taxonomy" id="2727403"/>
    <lineage>
        <taxon>Eukaryota</taxon>
        <taxon>Viridiplantae</taxon>
        <taxon>Streptophyta</taxon>
        <taxon>Embryophyta</taxon>
        <taxon>Tracheophyta</taxon>
        <taxon>Spermatophyta</taxon>
        <taxon>Magnoliopsida</taxon>
        <taxon>eudicotyledons</taxon>
        <taxon>Gunneridae</taxon>
        <taxon>Pentapetalae</taxon>
        <taxon>asterids</taxon>
        <taxon>lamiids</taxon>
        <taxon>Lamiales</taxon>
        <taxon>Pedaliaceae</taxon>
        <taxon>Sesamum</taxon>
    </lineage>
</organism>
<evidence type="ECO:0000256" key="1">
    <source>
        <dbReference type="ARBA" id="ARBA00009861"/>
    </source>
</evidence>
<gene>
    <name evidence="2" type="ORF">Scaly_0825700</name>
</gene>
<dbReference type="EMBL" id="JACGWM010000004">
    <property type="protein sequence ID" value="KAL0377081.1"/>
    <property type="molecule type" value="Genomic_DNA"/>
</dbReference>
<dbReference type="InterPro" id="IPR050317">
    <property type="entry name" value="Plant_Fungal_Acyltransferase"/>
</dbReference>
<evidence type="ECO:0000313" key="2">
    <source>
        <dbReference type="EMBL" id="KAL0377081.1"/>
    </source>
</evidence>
<comment type="caution">
    <text evidence="2">The sequence shown here is derived from an EMBL/GenBank/DDBJ whole genome shotgun (WGS) entry which is preliminary data.</text>
</comment>
<sequence length="174" mass="19225">MFSMEGFLFCYCGKRATEGIGYVNFILLYKPPQEWLSPPEAIAEALKRSLSKLLISFHPLAGCLTRIPGGRLEIQCNGIGVPLTEAESEATLVLKSLSYAAGRIRETISKVTNEYVNTTIHFSKGIDDLSQFQDLNTISSDDNCRKGIPYGNSILSVISWLGLQFHGIDFGWGK</sequence>